<reference evidence="7" key="2">
    <citation type="submission" date="2021-04" db="EMBL/GenBank/DDBJ databases">
        <authorList>
            <person name="Podell S."/>
        </authorList>
    </citation>
    <scope>NUCLEOTIDE SEQUENCE</scope>
    <source>
        <strain evidence="7">Hildebrandi</strain>
    </source>
</reference>
<comment type="similarity">
    <text evidence="2 6">Belongs to the peroxisomal membrane protein PXMP2/4 family.</text>
</comment>
<evidence type="ECO:0000256" key="2">
    <source>
        <dbReference type="ARBA" id="ARBA00006824"/>
    </source>
</evidence>
<evidence type="ECO:0000256" key="3">
    <source>
        <dbReference type="ARBA" id="ARBA00022692"/>
    </source>
</evidence>
<dbReference type="PANTHER" id="PTHR11266:SF121">
    <property type="entry name" value="OS09G0315000 PROTEIN"/>
    <property type="match status" value="1"/>
</dbReference>
<dbReference type="GO" id="GO:0005737">
    <property type="term" value="C:cytoplasm"/>
    <property type="evidence" value="ECO:0007669"/>
    <property type="project" value="TreeGrafter"/>
</dbReference>
<name>A0A9K3KKT7_9STRA</name>
<keyword evidence="3 6" id="KW-0812">Transmembrane</keyword>
<dbReference type="AlphaFoldDB" id="A0A9K3KKT7"/>
<evidence type="ECO:0000313" key="7">
    <source>
        <dbReference type="EMBL" id="KAG7345563.1"/>
    </source>
</evidence>
<protein>
    <submittedName>
        <fullName evidence="7">Mpv17 / PMP22 family protein</fullName>
    </submittedName>
</protein>
<gene>
    <name evidence="7" type="ORF">IV203_033094</name>
</gene>
<reference evidence="7" key="1">
    <citation type="journal article" date="2021" name="Sci. Rep.">
        <title>Diploid genomic architecture of Nitzschia inconspicua, an elite biomass production diatom.</title>
        <authorList>
            <person name="Oliver A."/>
            <person name="Podell S."/>
            <person name="Pinowska A."/>
            <person name="Traller J.C."/>
            <person name="Smith S.R."/>
            <person name="McClure R."/>
            <person name="Beliaev A."/>
            <person name="Bohutskyi P."/>
            <person name="Hill E.A."/>
            <person name="Rabines A."/>
            <person name="Zheng H."/>
            <person name="Allen L.Z."/>
            <person name="Kuo A."/>
            <person name="Grigoriev I.V."/>
            <person name="Allen A.E."/>
            <person name="Hazlebeck D."/>
            <person name="Allen E.E."/>
        </authorList>
    </citation>
    <scope>NUCLEOTIDE SEQUENCE</scope>
    <source>
        <strain evidence="7">Hildebrandi</strain>
    </source>
</reference>
<keyword evidence="8" id="KW-1185">Reference proteome</keyword>
<evidence type="ECO:0000256" key="4">
    <source>
        <dbReference type="ARBA" id="ARBA00022989"/>
    </source>
</evidence>
<dbReference type="GO" id="GO:0016020">
    <property type="term" value="C:membrane"/>
    <property type="evidence" value="ECO:0007669"/>
    <property type="project" value="UniProtKB-SubCell"/>
</dbReference>
<comment type="subcellular location">
    <subcellularLocation>
        <location evidence="1">Membrane</location>
        <topology evidence="1">Multi-pass membrane protein</topology>
    </subcellularLocation>
</comment>
<keyword evidence="4 6" id="KW-1133">Transmembrane helix</keyword>
<sequence length="323" mass="37105">MDHYSRRHSSCETTKAVPSMTSILKREQRQFLEQARRNDHGILAPHVPRASRRSRWSASLPLWVAVMGILSFIRPSVAFLSHQGSVPSILPFQQRRQTLSLHMSFQEVSDFYQNFPIQSAILTCGFKASLADSLAQLNDSLALSSSSTLKEKMKKNVKQLQKRKHEDDSFNWEYRRNLAYVIYGGFFVGLMCHIEYNILFPHLFGTDHSISTIVEKVIFDDFVSAPIVWLPPAYLIKAWVYDYSMKEGLQKYWRDIQENSLLTKYWTIWVPAQTISFSIIPDHLRVAFMASVSFFWFILFSSVSHDEGPATDNAATAPIGEPI</sequence>
<dbReference type="Proteomes" id="UP000693970">
    <property type="component" value="Unassembled WGS sequence"/>
</dbReference>
<dbReference type="Pfam" id="PF04117">
    <property type="entry name" value="Mpv17_PMP22"/>
    <property type="match status" value="1"/>
</dbReference>
<dbReference type="PANTHER" id="PTHR11266">
    <property type="entry name" value="PEROXISOMAL MEMBRANE PROTEIN 2, PXMP2 MPV17"/>
    <property type="match status" value="1"/>
</dbReference>
<comment type="caution">
    <text evidence="6">Lacks conserved residue(s) required for the propagation of feature annotation.</text>
</comment>
<organism evidence="7 8">
    <name type="scientific">Nitzschia inconspicua</name>
    <dbReference type="NCBI Taxonomy" id="303405"/>
    <lineage>
        <taxon>Eukaryota</taxon>
        <taxon>Sar</taxon>
        <taxon>Stramenopiles</taxon>
        <taxon>Ochrophyta</taxon>
        <taxon>Bacillariophyta</taxon>
        <taxon>Bacillariophyceae</taxon>
        <taxon>Bacillariophycidae</taxon>
        <taxon>Bacillariales</taxon>
        <taxon>Bacillariaceae</taxon>
        <taxon>Nitzschia</taxon>
    </lineage>
</organism>
<evidence type="ECO:0000256" key="5">
    <source>
        <dbReference type="ARBA" id="ARBA00023136"/>
    </source>
</evidence>
<evidence type="ECO:0000313" key="8">
    <source>
        <dbReference type="Proteomes" id="UP000693970"/>
    </source>
</evidence>
<evidence type="ECO:0000256" key="1">
    <source>
        <dbReference type="ARBA" id="ARBA00004141"/>
    </source>
</evidence>
<proteinExistence type="inferred from homology"/>
<accession>A0A9K3KKT7</accession>
<keyword evidence="5 6" id="KW-0472">Membrane</keyword>
<dbReference type="InterPro" id="IPR007248">
    <property type="entry name" value="Mpv17_PMP22"/>
</dbReference>
<evidence type="ECO:0000256" key="6">
    <source>
        <dbReference type="RuleBase" id="RU363053"/>
    </source>
</evidence>
<feature type="transmembrane region" description="Helical" evidence="6">
    <location>
        <begin position="178"/>
        <end position="199"/>
    </location>
</feature>
<dbReference type="EMBL" id="JAGRRH010000022">
    <property type="protein sequence ID" value="KAG7345563.1"/>
    <property type="molecule type" value="Genomic_DNA"/>
</dbReference>
<dbReference type="OrthoDB" id="5345392at2759"/>
<comment type="caution">
    <text evidence="7">The sequence shown here is derived from an EMBL/GenBank/DDBJ whole genome shotgun (WGS) entry which is preliminary data.</text>
</comment>